<proteinExistence type="predicted"/>
<evidence type="ECO:0000313" key="2">
    <source>
        <dbReference type="Proteomes" id="UP001146793"/>
    </source>
</evidence>
<name>A0AAV8A4J6_9EUKA</name>
<dbReference type="Proteomes" id="UP001146793">
    <property type="component" value="Unassembled WGS sequence"/>
</dbReference>
<accession>A0AAV8A4J6</accession>
<reference evidence="1" key="1">
    <citation type="submission" date="2022-08" db="EMBL/GenBank/DDBJ databases">
        <title>Novel sulphate-reducing endosymbionts in the free-living metamonad Anaeramoeba.</title>
        <authorList>
            <person name="Jerlstrom-Hultqvist J."/>
            <person name="Cepicka I."/>
            <person name="Gallot-Lavallee L."/>
            <person name="Salas-Leiva D."/>
            <person name="Curtis B.A."/>
            <person name="Zahonova K."/>
            <person name="Pipaliya S."/>
            <person name="Dacks J."/>
            <person name="Roger A.J."/>
        </authorList>
    </citation>
    <scope>NUCLEOTIDE SEQUENCE</scope>
    <source>
        <strain evidence="1">Busselton2</strain>
    </source>
</reference>
<sequence>MNLQENREPNSSCRNLNNNSLQQVYKRSGWLVLKSKFQASIPCKDFGNLFLNINRHRYLASILVDTKNTMKVLDPETYNWSPLQRQYPETEPKPRLSELIKQFQFFEKCYRPEIFSKVLCSASRRGTVFVVIRQRPDLSQFE</sequence>
<protein>
    <submittedName>
        <fullName evidence="1">Uncharacterized protein</fullName>
    </submittedName>
</protein>
<dbReference type="EMBL" id="JANTQA010000012">
    <property type="protein sequence ID" value="KAJ3449052.1"/>
    <property type="molecule type" value="Genomic_DNA"/>
</dbReference>
<evidence type="ECO:0000313" key="1">
    <source>
        <dbReference type="EMBL" id="KAJ3449052.1"/>
    </source>
</evidence>
<comment type="caution">
    <text evidence="1">The sequence shown here is derived from an EMBL/GenBank/DDBJ whole genome shotgun (WGS) entry which is preliminary data.</text>
</comment>
<gene>
    <name evidence="1" type="ORF">M0812_05196</name>
</gene>
<dbReference type="AlphaFoldDB" id="A0AAV8A4J6"/>
<organism evidence="1 2">
    <name type="scientific">Anaeramoeba flamelloides</name>
    <dbReference type="NCBI Taxonomy" id="1746091"/>
    <lineage>
        <taxon>Eukaryota</taxon>
        <taxon>Metamonada</taxon>
        <taxon>Anaeramoebidae</taxon>
        <taxon>Anaeramoeba</taxon>
    </lineage>
</organism>